<dbReference type="RefSeq" id="WP_045774598.1">
    <property type="nucleotide sequence ID" value="NZ_LAJY01000057.1"/>
</dbReference>
<proteinExistence type="predicted"/>
<comment type="caution">
    <text evidence="8">The sequence shown here is derived from an EMBL/GenBank/DDBJ whole genome shotgun (WGS) entry which is preliminary data.</text>
</comment>
<evidence type="ECO:0000313" key="8">
    <source>
        <dbReference type="EMBL" id="KJV10710.1"/>
    </source>
</evidence>
<dbReference type="EMBL" id="LAJY01000057">
    <property type="protein sequence ID" value="KJV10710.1"/>
    <property type="molecule type" value="Genomic_DNA"/>
</dbReference>
<dbReference type="InterPro" id="IPR003593">
    <property type="entry name" value="AAA+_ATPase"/>
</dbReference>
<keyword evidence="2" id="KW-0547">Nucleotide-binding</keyword>
<dbReference type="InterPro" id="IPR027417">
    <property type="entry name" value="P-loop_NTPase"/>
</dbReference>
<evidence type="ECO:0000256" key="5">
    <source>
        <dbReference type="ARBA" id="ARBA00022967"/>
    </source>
</evidence>
<sequence>MNALSQPLWSENLACRRGGRKIFDGLAFRVEPGEALIVTGPNGVGKSSLLRLLAGLVRPAEGAIHWGEADIADDPVEHRSRTAYLGHLDAIKPRASVQDHLTLATILAGTDAAKVPEIAARIGLGRMLERPGRLLSAGQRRRVALGRLLLAEARLWLLDEPTNALDAEGQALLIDLLKQHLAAGGLIVASTHQPLALPARQLALAGAVSPHAAE</sequence>
<dbReference type="GO" id="GO:0022857">
    <property type="term" value="F:transmembrane transporter activity"/>
    <property type="evidence" value="ECO:0007669"/>
    <property type="project" value="InterPro"/>
</dbReference>
<dbReference type="PANTHER" id="PTHR43499:SF1">
    <property type="entry name" value="ABC TRANSPORTER I FAMILY MEMBER 1"/>
    <property type="match status" value="1"/>
</dbReference>
<evidence type="ECO:0000313" key="9">
    <source>
        <dbReference type="Proteomes" id="UP000033774"/>
    </source>
</evidence>
<reference evidence="8 9" key="1">
    <citation type="submission" date="2015-03" db="EMBL/GenBank/DDBJ databases">
        <title>Draft genome sequence of Elstera litoralis.</title>
        <authorList>
            <person name="Rahalkar M.C."/>
            <person name="Dhakephalkar P.K."/>
            <person name="Pore S.D."/>
            <person name="Arora P."/>
            <person name="Kapse N.G."/>
            <person name="Pandit P.S."/>
        </authorList>
    </citation>
    <scope>NUCLEOTIDE SEQUENCE [LARGE SCALE GENOMIC DNA]</scope>
    <source>
        <strain evidence="8 9">Dia-1</strain>
    </source>
</reference>
<gene>
    <name evidence="8" type="ORF">VZ95_03180</name>
</gene>
<dbReference type="InterPro" id="IPR003439">
    <property type="entry name" value="ABC_transporter-like_ATP-bd"/>
</dbReference>
<keyword evidence="3" id="KW-0201">Cytochrome c-type biogenesis</keyword>
<evidence type="ECO:0000256" key="6">
    <source>
        <dbReference type="ARBA" id="ARBA00023136"/>
    </source>
</evidence>
<dbReference type="Proteomes" id="UP000033774">
    <property type="component" value="Unassembled WGS sequence"/>
</dbReference>
<dbReference type="Pfam" id="PF00005">
    <property type="entry name" value="ABC_tran"/>
    <property type="match status" value="1"/>
</dbReference>
<dbReference type="PANTHER" id="PTHR43499">
    <property type="entry name" value="ABC TRANSPORTER I FAMILY MEMBER 1"/>
    <property type="match status" value="1"/>
</dbReference>
<keyword evidence="6" id="KW-0472">Membrane</keyword>
<dbReference type="GO" id="GO:0005524">
    <property type="term" value="F:ATP binding"/>
    <property type="evidence" value="ECO:0007669"/>
    <property type="project" value="UniProtKB-KW"/>
</dbReference>
<evidence type="ECO:0000256" key="1">
    <source>
        <dbReference type="ARBA" id="ARBA00022448"/>
    </source>
</evidence>
<evidence type="ECO:0000256" key="4">
    <source>
        <dbReference type="ARBA" id="ARBA00022840"/>
    </source>
</evidence>
<keyword evidence="4" id="KW-0067">ATP-binding</keyword>
<dbReference type="SUPFAM" id="SSF52540">
    <property type="entry name" value="P-loop containing nucleoside triphosphate hydrolases"/>
    <property type="match status" value="1"/>
</dbReference>
<dbReference type="SMART" id="SM00382">
    <property type="entry name" value="AAA"/>
    <property type="match status" value="1"/>
</dbReference>
<dbReference type="PROSITE" id="PS00211">
    <property type="entry name" value="ABC_TRANSPORTER_1"/>
    <property type="match status" value="1"/>
</dbReference>
<evidence type="ECO:0000259" key="7">
    <source>
        <dbReference type="PROSITE" id="PS50893"/>
    </source>
</evidence>
<dbReference type="NCBIfam" id="NF010061">
    <property type="entry name" value="PRK13538.1"/>
    <property type="match status" value="1"/>
</dbReference>
<dbReference type="OrthoDB" id="9800654at2"/>
<dbReference type="InterPro" id="IPR005895">
    <property type="entry name" value="ABC_transptr_haem_export_CcmA"/>
</dbReference>
<dbReference type="AlphaFoldDB" id="A0A0F3IVE2"/>
<dbReference type="GO" id="GO:0017004">
    <property type="term" value="P:cytochrome complex assembly"/>
    <property type="evidence" value="ECO:0007669"/>
    <property type="project" value="UniProtKB-KW"/>
</dbReference>
<dbReference type="PROSITE" id="PS50893">
    <property type="entry name" value="ABC_TRANSPORTER_2"/>
    <property type="match status" value="1"/>
</dbReference>
<dbReference type="GO" id="GO:0016887">
    <property type="term" value="F:ATP hydrolysis activity"/>
    <property type="evidence" value="ECO:0007669"/>
    <property type="project" value="InterPro"/>
</dbReference>
<name>A0A0F3IVE2_9PROT</name>
<protein>
    <recommendedName>
        <fullName evidence="7">ABC transporter domain-containing protein</fullName>
    </recommendedName>
</protein>
<evidence type="ECO:0000256" key="3">
    <source>
        <dbReference type="ARBA" id="ARBA00022748"/>
    </source>
</evidence>
<dbReference type="Gene3D" id="3.40.50.300">
    <property type="entry name" value="P-loop containing nucleotide triphosphate hydrolases"/>
    <property type="match status" value="1"/>
</dbReference>
<accession>A0A0F3IVE2</accession>
<organism evidence="8 9">
    <name type="scientific">Elstera litoralis</name>
    <dbReference type="NCBI Taxonomy" id="552518"/>
    <lineage>
        <taxon>Bacteria</taxon>
        <taxon>Pseudomonadati</taxon>
        <taxon>Pseudomonadota</taxon>
        <taxon>Alphaproteobacteria</taxon>
        <taxon>Rhodospirillales</taxon>
        <taxon>Rhodospirillaceae</taxon>
        <taxon>Elstera</taxon>
    </lineage>
</organism>
<evidence type="ECO:0000256" key="2">
    <source>
        <dbReference type="ARBA" id="ARBA00022741"/>
    </source>
</evidence>
<dbReference type="NCBIfam" id="TIGR01189">
    <property type="entry name" value="ccmA"/>
    <property type="match status" value="1"/>
</dbReference>
<keyword evidence="5" id="KW-1278">Translocase</keyword>
<keyword evidence="1" id="KW-0813">Transport</keyword>
<feature type="domain" description="ABC transporter" evidence="7">
    <location>
        <begin position="8"/>
        <end position="208"/>
    </location>
</feature>
<keyword evidence="9" id="KW-1185">Reference proteome</keyword>
<dbReference type="InterPro" id="IPR017871">
    <property type="entry name" value="ABC_transporter-like_CS"/>
</dbReference>